<accession>A0A2K9Z3L1</accession>
<protein>
    <recommendedName>
        <fullName evidence="3">KTSC domain-containing protein</fullName>
    </recommendedName>
</protein>
<name>A0A2K9Z3L1_RHILE</name>
<evidence type="ECO:0008006" key="3">
    <source>
        <dbReference type="Google" id="ProtNLM"/>
    </source>
</evidence>
<dbReference type="Proteomes" id="UP000238523">
    <property type="component" value="Chromosome"/>
</dbReference>
<sequence>MQFLVHSKTIAELEFDGETCVLHVLYKDGRVRSVPDVSPTLVMKIVAGVPVEKSPYLMQRAI</sequence>
<reference evidence="1 2" key="1">
    <citation type="submission" date="2017-11" db="EMBL/GenBank/DDBJ databases">
        <title>Complete genome of Rhizobium leguminosarum Norway, an ineffective micro-symbiont.</title>
        <authorList>
            <person name="Hoffrichter A."/>
            <person name="Liang J."/>
            <person name="Brachmann A."/>
            <person name="Marin M."/>
        </authorList>
    </citation>
    <scope>NUCLEOTIDE SEQUENCE [LARGE SCALE GENOMIC DNA]</scope>
    <source>
        <strain evidence="1 2">Norway</strain>
    </source>
</reference>
<evidence type="ECO:0000313" key="1">
    <source>
        <dbReference type="EMBL" id="AUW42691.1"/>
    </source>
</evidence>
<evidence type="ECO:0000313" key="2">
    <source>
        <dbReference type="Proteomes" id="UP000238523"/>
    </source>
</evidence>
<gene>
    <name evidence="1" type="ORF">CUJ84_Chr002335</name>
</gene>
<dbReference type="AlphaFoldDB" id="A0A2K9Z3L1"/>
<dbReference type="EMBL" id="CP025012">
    <property type="protein sequence ID" value="AUW42691.1"/>
    <property type="molecule type" value="Genomic_DNA"/>
</dbReference>
<dbReference type="RefSeq" id="WP_105006219.1">
    <property type="nucleotide sequence ID" value="NZ_CP025012.1"/>
</dbReference>
<organism evidence="1 2">
    <name type="scientific">Rhizobium leguminosarum</name>
    <dbReference type="NCBI Taxonomy" id="384"/>
    <lineage>
        <taxon>Bacteria</taxon>
        <taxon>Pseudomonadati</taxon>
        <taxon>Pseudomonadota</taxon>
        <taxon>Alphaproteobacteria</taxon>
        <taxon>Hyphomicrobiales</taxon>
        <taxon>Rhizobiaceae</taxon>
        <taxon>Rhizobium/Agrobacterium group</taxon>
        <taxon>Rhizobium</taxon>
    </lineage>
</organism>
<proteinExistence type="predicted"/>